<keyword evidence="6" id="KW-1185">Reference proteome</keyword>
<gene>
    <name evidence="5" type="ORF">EDD26_1058</name>
</gene>
<evidence type="ECO:0000256" key="1">
    <source>
        <dbReference type="ARBA" id="ARBA00023015"/>
    </source>
</evidence>
<accession>A0A3N2ARK7</accession>
<dbReference type="SUPFAM" id="SSF46894">
    <property type="entry name" value="C-terminal effector domain of the bipartite response regulators"/>
    <property type="match status" value="1"/>
</dbReference>
<dbReference type="EMBL" id="RKHJ01000001">
    <property type="protein sequence ID" value="ROR65689.1"/>
    <property type="molecule type" value="Genomic_DNA"/>
</dbReference>
<reference evidence="5 6" key="1">
    <citation type="submission" date="2018-11" db="EMBL/GenBank/DDBJ databases">
        <title>Sequencing the genomes of 1000 actinobacteria strains.</title>
        <authorList>
            <person name="Klenk H.-P."/>
        </authorList>
    </citation>
    <scope>NUCLEOTIDE SEQUENCE [LARGE SCALE GENOMIC DNA]</scope>
    <source>
        <strain evidence="5 6">DSM 9580</strain>
    </source>
</reference>
<keyword evidence="1" id="KW-0805">Transcription regulation</keyword>
<evidence type="ECO:0000256" key="2">
    <source>
        <dbReference type="ARBA" id="ARBA00023125"/>
    </source>
</evidence>
<comment type="caution">
    <text evidence="5">The sequence shown here is derived from an EMBL/GenBank/DDBJ whole genome shotgun (WGS) entry which is preliminary data.</text>
</comment>
<evidence type="ECO:0000313" key="6">
    <source>
        <dbReference type="Proteomes" id="UP000275456"/>
    </source>
</evidence>
<dbReference type="PROSITE" id="PS50043">
    <property type="entry name" value="HTH_LUXR_2"/>
    <property type="match status" value="1"/>
</dbReference>
<dbReference type="AlphaFoldDB" id="A0A3N2ARK7"/>
<dbReference type="CDD" id="cd06170">
    <property type="entry name" value="LuxR_C_like"/>
    <property type="match status" value="1"/>
</dbReference>
<keyword evidence="3" id="KW-0804">Transcription</keyword>
<dbReference type="PANTHER" id="PTHR44688:SF25">
    <property type="entry name" value="HTH LUXR-TYPE DOMAIN-CONTAINING PROTEIN"/>
    <property type="match status" value="1"/>
</dbReference>
<evidence type="ECO:0000256" key="3">
    <source>
        <dbReference type="ARBA" id="ARBA00023163"/>
    </source>
</evidence>
<sequence>MDARALAFGGVELCRAVVDGQDALPELLALVAQQVGTDAVTLSSVDLADGSSNVLTHGAAPLDVSEGAAWRRLLGTHPYATHLATANRPRRRLTEVVDVRELRRSEVFQVCLEPRGLTYQAALVVERAGSRMTLLSMWRTDDDFSDDDVDAVGLLATALGASLRARESLRSLEAIAGTGRGPVGLTRRQTQVVELVSAGMTNDQVARRLGLSSRTVRKHLALLFDRTGARSRTELAVLWRDAARVGGVRTFR</sequence>
<dbReference type="InterPro" id="IPR036388">
    <property type="entry name" value="WH-like_DNA-bd_sf"/>
</dbReference>
<evidence type="ECO:0000313" key="5">
    <source>
        <dbReference type="EMBL" id="ROR65689.1"/>
    </source>
</evidence>
<feature type="domain" description="HTH luxR-type" evidence="4">
    <location>
        <begin position="178"/>
        <end position="243"/>
    </location>
</feature>
<organism evidence="5 6">
    <name type="scientific">Agrococcus jenensis</name>
    <dbReference type="NCBI Taxonomy" id="46353"/>
    <lineage>
        <taxon>Bacteria</taxon>
        <taxon>Bacillati</taxon>
        <taxon>Actinomycetota</taxon>
        <taxon>Actinomycetes</taxon>
        <taxon>Micrococcales</taxon>
        <taxon>Microbacteriaceae</taxon>
        <taxon>Agrococcus</taxon>
    </lineage>
</organism>
<proteinExistence type="predicted"/>
<dbReference type="SMART" id="SM00421">
    <property type="entry name" value="HTH_LUXR"/>
    <property type="match status" value="1"/>
</dbReference>
<dbReference type="PANTHER" id="PTHR44688">
    <property type="entry name" value="DNA-BINDING TRANSCRIPTIONAL ACTIVATOR DEVR_DOSR"/>
    <property type="match status" value="1"/>
</dbReference>
<dbReference type="RefSeq" id="WP_123696751.1">
    <property type="nucleotide sequence ID" value="NZ_RKHJ01000001.1"/>
</dbReference>
<keyword evidence="2" id="KW-0238">DNA-binding</keyword>
<dbReference type="InterPro" id="IPR000792">
    <property type="entry name" value="Tscrpt_reg_LuxR_C"/>
</dbReference>
<evidence type="ECO:0000259" key="4">
    <source>
        <dbReference type="PROSITE" id="PS50043"/>
    </source>
</evidence>
<dbReference type="GO" id="GO:0003677">
    <property type="term" value="F:DNA binding"/>
    <property type="evidence" value="ECO:0007669"/>
    <property type="project" value="UniProtKB-KW"/>
</dbReference>
<dbReference type="Proteomes" id="UP000275456">
    <property type="component" value="Unassembled WGS sequence"/>
</dbReference>
<dbReference type="Gene3D" id="1.10.10.10">
    <property type="entry name" value="Winged helix-like DNA-binding domain superfamily/Winged helix DNA-binding domain"/>
    <property type="match status" value="1"/>
</dbReference>
<dbReference type="InterPro" id="IPR016032">
    <property type="entry name" value="Sig_transdc_resp-reg_C-effctor"/>
</dbReference>
<dbReference type="GO" id="GO:0006355">
    <property type="term" value="P:regulation of DNA-templated transcription"/>
    <property type="evidence" value="ECO:0007669"/>
    <property type="project" value="InterPro"/>
</dbReference>
<name>A0A3N2ARK7_9MICO</name>
<protein>
    <submittedName>
        <fullName evidence="5">Regulatory LuxR family protein</fullName>
    </submittedName>
</protein>
<dbReference type="Pfam" id="PF00196">
    <property type="entry name" value="GerE"/>
    <property type="match status" value="1"/>
</dbReference>
<dbReference type="PRINTS" id="PR00038">
    <property type="entry name" value="HTHLUXR"/>
</dbReference>
<dbReference type="OrthoDB" id="3197423at2"/>